<dbReference type="InterPro" id="IPR020835">
    <property type="entry name" value="Catalase_sf"/>
</dbReference>
<dbReference type="GO" id="GO:0046872">
    <property type="term" value="F:metal ion binding"/>
    <property type="evidence" value="ECO:0007669"/>
    <property type="project" value="UniProtKB-KW"/>
</dbReference>
<dbReference type="AlphaFoldDB" id="A0A3M7A9B3"/>
<keyword evidence="5" id="KW-0349">Heme</keyword>
<dbReference type="Pfam" id="PF00199">
    <property type="entry name" value="Catalase"/>
    <property type="match status" value="1"/>
</dbReference>
<dbReference type="SMART" id="SM01060">
    <property type="entry name" value="Catalase"/>
    <property type="match status" value="1"/>
</dbReference>
<dbReference type="Gene3D" id="2.40.180.10">
    <property type="entry name" value="Catalase core domain"/>
    <property type="match status" value="1"/>
</dbReference>
<dbReference type="GO" id="GO:0005829">
    <property type="term" value="C:cytosol"/>
    <property type="evidence" value="ECO:0007669"/>
    <property type="project" value="TreeGrafter"/>
</dbReference>
<feature type="domain" description="Catalase core" evidence="11">
    <location>
        <begin position="44"/>
        <end position="206"/>
    </location>
</feature>
<name>A0A3M7A9B3_HORWE</name>
<sequence length="206" mass="22842">MAPSAISAGAEKLQKPLDGSLEGKKMADMAHDVKDIHDPKNRITTDFGVTQHNTDDWLKVAHNDKTGPMLLEDHAAREKINSFDHERIPERVVHARGAAAFGNFKLHKSLEKYTTAGVLTDTSRNTPLILRFSTVLGSRGSADTVRDVRGFAVKFYTDEGNWDIVGNNIPVFFIQDAMKFPDVIHASKPEPHNEVPQAQSAHNNFC</sequence>
<evidence type="ECO:0000313" key="13">
    <source>
        <dbReference type="Proteomes" id="UP000271337"/>
    </source>
</evidence>
<evidence type="ECO:0000256" key="10">
    <source>
        <dbReference type="SAM" id="MobiDB-lite"/>
    </source>
</evidence>
<feature type="region of interest" description="Disordered" evidence="10">
    <location>
        <begin position="1"/>
        <end position="21"/>
    </location>
</feature>
<comment type="caution">
    <text evidence="12">The sequence shown here is derived from an EMBL/GenBank/DDBJ whole genome shotgun (WGS) entry which is preliminary data.</text>
</comment>
<dbReference type="EC" id="1.11.1.6" evidence="3"/>
<dbReference type="GO" id="GO:0006979">
    <property type="term" value="P:response to oxidative stress"/>
    <property type="evidence" value="ECO:0007669"/>
    <property type="project" value="InterPro"/>
</dbReference>
<dbReference type="GO" id="GO:0020037">
    <property type="term" value="F:heme binding"/>
    <property type="evidence" value="ECO:0007669"/>
    <property type="project" value="InterPro"/>
</dbReference>
<evidence type="ECO:0000256" key="5">
    <source>
        <dbReference type="ARBA" id="ARBA00022617"/>
    </source>
</evidence>
<keyword evidence="9" id="KW-0376">Hydrogen peroxide</keyword>
<proteinExistence type="inferred from homology"/>
<dbReference type="GO" id="GO:0042744">
    <property type="term" value="P:hydrogen peroxide catabolic process"/>
    <property type="evidence" value="ECO:0007669"/>
    <property type="project" value="UniProtKB-KW"/>
</dbReference>
<dbReference type="OrthoDB" id="6880011at2759"/>
<dbReference type="InterPro" id="IPR011614">
    <property type="entry name" value="Catalase_core"/>
</dbReference>
<dbReference type="PRINTS" id="PR00067">
    <property type="entry name" value="CATALASE"/>
</dbReference>
<dbReference type="GO" id="GO:0004096">
    <property type="term" value="F:catalase activity"/>
    <property type="evidence" value="ECO:0007669"/>
    <property type="project" value="UniProtKB-EC"/>
</dbReference>
<keyword evidence="4" id="KW-0575">Peroxidase</keyword>
<evidence type="ECO:0000256" key="4">
    <source>
        <dbReference type="ARBA" id="ARBA00022559"/>
    </source>
</evidence>
<dbReference type="PROSITE" id="PS00438">
    <property type="entry name" value="CATALASE_2"/>
    <property type="match status" value="1"/>
</dbReference>
<dbReference type="InterPro" id="IPR018028">
    <property type="entry name" value="Catalase"/>
</dbReference>
<accession>A0A3M7A9B3</accession>
<dbReference type="EMBL" id="QWIL01000098">
    <property type="protein sequence ID" value="RMY24093.1"/>
    <property type="molecule type" value="Genomic_DNA"/>
</dbReference>
<gene>
    <name evidence="12" type="ORF">D0867_01606</name>
</gene>
<evidence type="ECO:0000256" key="3">
    <source>
        <dbReference type="ARBA" id="ARBA00012314"/>
    </source>
</evidence>
<dbReference type="PANTHER" id="PTHR42821:SF1">
    <property type="entry name" value="CATALASE-B"/>
    <property type="match status" value="1"/>
</dbReference>
<keyword evidence="7" id="KW-0560">Oxidoreductase</keyword>
<reference evidence="12 13" key="1">
    <citation type="journal article" date="2018" name="BMC Genomics">
        <title>Genomic evidence for intraspecific hybridization in a clonal and extremely halotolerant yeast.</title>
        <authorList>
            <person name="Gostincar C."/>
            <person name="Stajich J.E."/>
            <person name="Zupancic J."/>
            <person name="Zalar P."/>
            <person name="Gunde-Cimerman N."/>
        </authorList>
    </citation>
    <scope>NUCLEOTIDE SEQUENCE [LARGE SCALE GENOMIC DNA]</scope>
    <source>
        <strain evidence="12 13">EXF-6669</strain>
    </source>
</reference>
<evidence type="ECO:0000259" key="11">
    <source>
        <dbReference type="SMART" id="SM01060"/>
    </source>
</evidence>
<organism evidence="12 13">
    <name type="scientific">Hortaea werneckii</name>
    <name type="common">Black yeast</name>
    <name type="synonym">Cladosporium werneckii</name>
    <dbReference type="NCBI Taxonomy" id="91943"/>
    <lineage>
        <taxon>Eukaryota</taxon>
        <taxon>Fungi</taxon>
        <taxon>Dikarya</taxon>
        <taxon>Ascomycota</taxon>
        <taxon>Pezizomycotina</taxon>
        <taxon>Dothideomycetes</taxon>
        <taxon>Dothideomycetidae</taxon>
        <taxon>Mycosphaerellales</taxon>
        <taxon>Teratosphaeriaceae</taxon>
        <taxon>Hortaea</taxon>
    </lineage>
</organism>
<evidence type="ECO:0000256" key="8">
    <source>
        <dbReference type="ARBA" id="ARBA00023004"/>
    </source>
</evidence>
<evidence type="ECO:0000256" key="7">
    <source>
        <dbReference type="ARBA" id="ARBA00023002"/>
    </source>
</evidence>
<evidence type="ECO:0000256" key="2">
    <source>
        <dbReference type="ARBA" id="ARBA00005329"/>
    </source>
</evidence>
<evidence type="ECO:0000256" key="6">
    <source>
        <dbReference type="ARBA" id="ARBA00022723"/>
    </source>
</evidence>
<dbReference type="Proteomes" id="UP000271337">
    <property type="component" value="Unassembled WGS sequence"/>
</dbReference>
<evidence type="ECO:0000256" key="1">
    <source>
        <dbReference type="ARBA" id="ARBA00001971"/>
    </source>
</evidence>
<dbReference type="InterPro" id="IPR024712">
    <property type="entry name" value="Catalase_clade2"/>
</dbReference>
<protein>
    <recommendedName>
        <fullName evidence="3">catalase</fullName>
        <ecNumber evidence="3">1.11.1.6</ecNumber>
    </recommendedName>
</protein>
<evidence type="ECO:0000313" key="12">
    <source>
        <dbReference type="EMBL" id="RMY24093.1"/>
    </source>
</evidence>
<keyword evidence="6" id="KW-0479">Metal-binding</keyword>
<dbReference type="PROSITE" id="PS51402">
    <property type="entry name" value="CATALASE_3"/>
    <property type="match status" value="1"/>
</dbReference>
<dbReference type="SUPFAM" id="SSF56634">
    <property type="entry name" value="Heme-dependent catalase-like"/>
    <property type="match status" value="1"/>
</dbReference>
<dbReference type="InterPro" id="IPR024708">
    <property type="entry name" value="Catalase_AS"/>
</dbReference>
<keyword evidence="8" id="KW-0408">Iron</keyword>
<comment type="cofactor">
    <cofactor evidence="1">
        <name>heme</name>
        <dbReference type="ChEBI" id="CHEBI:30413"/>
    </cofactor>
</comment>
<comment type="similarity">
    <text evidence="2">Belongs to the catalase family.</text>
</comment>
<dbReference type="PANTHER" id="PTHR42821">
    <property type="entry name" value="CATALASE"/>
    <property type="match status" value="1"/>
</dbReference>
<evidence type="ECO:0000256" key="9">
    <source>
        <dbReference type="ARBA" id="ARBA00023324"/>
    </source>
</evidence>